<dbReference type="Proteomes" id="UP001476282">
    <property type="component" value="Unassembled WGS sequence"/>
</dbReference>
<comment type="caution">
    <text evidence="2">The sequence shown here is derived from an EMBL/GenBank/DDBJ whole genome shotgun (WGS) entry which is preliminary data.</text>
</comment>
<keyword evidence="1" id="KW-0732">Signal</keyword>
<dbReference type="InterPro" id="IPR013783">
    <property type="entry name" value="Ig-like_fold"/>
</dbReference>
<dbReference type="Pfam" id="PF13540">
    <property type="entry name" value="RCC1_2"/>
    <property type="match status" value="3"/>
</dbReference>
<accession>A0ABP9UNB9</accession>
<keyword evidence="3" id="KW-1185">Reference proteome</keyword>
<dbReference type="PROSITE" id="PS50012">
    <property type="entry name" value="RCC1_3"/>
    <property type="match status" value="4"/>
</dbReference>
<reference evidence="2 3" key="1">
    <citation type="submission" date="2024-02" db="EMBL/GenBank/DDBJ databases">
        <title>Haloferula sargassicola NBRC 104335.</title>
        <authorList>
            <person name="Ichikawa N."/>
            <person name="Katano-Makiyama Y."/>
            <person name="Hidaka K."/>
        </authorList>
    </citation>
    <scope>NUCLEOTIDE SEQUENCE [LARGE SCALE GENOMIC DNA]</scope>
    <source>
        <strain evidence="2 3">NBRC 104335</strain>
    </source>
</reference>
<dbReference type="InterPro" id="IPR009091">
    <property type="entry name" value="RCC1/BLIP-II"/>
</dbReference>
<dbReference type="PROSITE" id="PS00626">
    <property type="entry name" value="RCC1_2"/>
    <property type="match status" value="3"/>
</dbReference>
<dbReference type="InterPro" id="IPR051553">
    <property type="entry name" value="Ran_GTPase-activating"/>
</dbReference>
<dbReference type="SUPFAM" id="SSF50985">
    <property type="entry name" value="RCC1/BLIP-II"/>
    <property type="match status" value="2"/>
</dbReference>
<proteinExistence type="predicted"/>
<dbReference type="RefSeq" id="WP_353567189.1">
    <property type="nucleotide sequence ID" value="NZ_BAABRI010000011.1"/>
</dbReference>
<protein>
    <submittedName>
        <fullName evidence="2">Uncharacterized protein</fullName>
    </submittedName>
</protein>
<evidence type="ECO:0000313" key="3">
    <source>
        <dbReference type="Proteomes" id="UP001476282"/>
    </source>
</evidence>
<organism evidence="2 3">
    <name type="scientific">Haloferula sargassicola</name>
    <dbReference type="NCBI Taxonomy" id="490096"/>
    <lineage>
        <taxon>Bacteria</taxon>
        <taxon>Pseudomonadati</taxon>
        <taxon>Verrucomicrobiota</taxon>
        <taxon>Verrucomicrobiia</taxon>
        <taxon>Verrucomicrobiales</taxon>
        <taxon>Verrucomicrobiaceae</taxon>
        <taxon>Haloferula</taxon>
    </lineage>
</organism>
<evidence type="ECO:0000256" key="1">
    <source>
        <dbReference type="SAM" id="SignalP"/>
    </source>
</evidence>
<dbReference type="PANTHER" id="PTHR45982">
    <property type="entry name" value="REGULATOR OF CHROMOSOME CONDENSATION"/>
    <property type="match status" value="1"/>
</dbReference>
<dbReference type="PANTHER" id="PTHR45982:SF1">
    <property type="entry name" value="REGULATOR OF CHROMOSOME CONDENSATION"/>
    <property type="match status" value="1"/>
</dbReference>
<dbReference type="InterPro" id="IPR017868">
    <property type="entry name" value="Filamin/ABP280_repeat-like"/>
</dbReference>
<dbReference type="Gene3D" id="2.130.10.30">
    <property type="entry name" value="Regulator of chromosome condensation 1/beta-lactamase-inhibitor protein II"/>
    <property type="match status" value="1"/>
</dbReference>
<dbReference type="PROSITE" id="PS50194">
    <property type="entry name" value="FILAMIN_REPEAT"/>
    <property type="match status" value="1"/>
</dbReference>
<dbReference type="Gene3D" id="2.60.40.10">
    <property type="entry name" value="Immunoglobulins"/>
    <property type="match status" value="1"/>
</dbReference>
<feature type="chain" id="PRO_5045905513" evidence="1">
    <location>
        <begin position="27"/>
        <end position="540"/>
    </location>
</feature>
<feature type="signal peptide" evidence="1">
    <location>
        <begin position="1"/>
        <end position="26"/>
    </location>
</feature>
<gene>
    <name evidence="2" type="ORF">Hsar01_02292</name>
</gene>
<name>A0ABP9UNB9_9BACT</name>
<evidence type="ECO:0000313" key="2">
    <source>
        <dbReference type="EMBL" id="GAA5483065.1"/>
    </source>
</evidence>
<dbReference type="InterPro" id="IPR000408">
    <property type="entry name" value="Reg_chr_condens"/>
</dbReference>
<dbReference type="EMBL" id="BAABRI010000011">
    <property type="protein sequence ID" value="GAA5483065.1"/>
    <property type="molecule type" value="Genomic_DNA"/>
</dbReference>
<sequence length="540" mass="55288">MMKVVGKRAWPVAALMVGIFMETAAAVDWYHSGADYAPIPADLETQLSASNRLALGADHAVALTPGGVPFAWGNDAHGKTTLPDAATTGISRAAVGMNHTLLLGTDGVVTAFGLNASLQTSVPTDLGSASAVAAGDFHSLALVGRKVVAWGYSRYGQTIVPAAAQTGVTAIAAGSNHSVALTAEGKVIAWGWNIYGQAAVPAAALEDVVAIAAGGEHTAALKADGSVLVWGRNDAGQRDVPEAALSGVSAIASGEKHLLALKDDGSVVAWGSDSDGQTEIPAAIDSPVQRIEAGGNASYFLTGALDLTVEDSEGAGLISGESVLESVPTKVGNSGSIKFVVRNEGSLPINGLAVTVSTGTSGFSSPEGVPTSLVSGGTTTVTVPFAPTTSGDKSATVTISAEDVLNSPFTVSLGGTALSSEEDTDGDGFNDWLEYVLRDLGFDYESDQTSQAATLREAMAEVGIYFETDVGGLDLAAPVLARDSETGKFSMLLDFQQSSDLATFADFPLEASMVTLDEDGNLQIDFDSGDDKAFYRIKLD</sequence>